<dbReference type="GO" id="GO:0055085">
    <property type="term" value="P:transmembrane transport"/>
    <property type="evidence" value="ECO:0007669"/>
    <property type="project" value="InterPro"/>
</dbReference>
<evidence type="ECO:0000313" key="12">
    <source>
        <dbReference type="Proteomes" id="UP000223606"/>
    </source>
</evidence>
<dbReference type="Pfam" id="PF00528">
    <property type="entry name" value="BPD_transp_1"/>
    <property type="match status" value="1"/>
</dbReference>
<organism evidence="11 12">
    <name type="scientific">Hartmannibacter diazotrophicus</name>
    <dbReference type="NCBI Taxonomy" id="1482074"/>
    <lineage>
        <taxon>Bacteria</taxon>
        <taxon>Pseudomonadati</taxon>
        <taxon>Pseudomonadota</taxon>
        <taxon>Alphaproteobacteria</taxon>
        <taxon>Hyphomicrobiales</taxon>
        <taxon>Pleomorphomonadaceae</taxon>
        <taxon>Hartmannibacter</taxon>
    </lineage>
</organism>
<keyword evidence="7 9" id="KW-1133">Transmembrane helix</keyword>
<dbReference type="Proteomes" id="UP000223606">
    <property type="component" value="Chromosome 1"/>
</dbReference>
<sequence>MSMTSAAIPAEPIEKPASLWGDAWNRLKRNKLAMVGLVLVALLVFVAIFGPWLTPYDFLEQNLKVRNELPSFAHWLGTDDLGRDVASRVIYGARTATVVAIVVTIIAMIIGIALGSIAGYFGGLLDSFIMWLTDVTMSIPNLLLVVVISTSLKPPLANWMEARYLETLNPIYRNSVWIDFILVFGSMALITWPPYARLVRAQVLSIRNRPYVTAARALGLPTHTIILRYIVPNAVGPLVVAVSAGLGTAMVLESAFSFLGVGVHPPTPSWGNMISDGLRVWQHYPHLLAAPAIVLGLATIAFSFLGDGLNDALNPKGQK</sequence>
<feature type="transmembrane region" description="Helical" evidence="9">
    <location>
        <begin position="98"/>
        <end position="121"/>
    </location>
</feature>
<evidence type="ECO:0000256" key="3">
    <source>
        <dbReference type="ARBA" id="ARBA00022475"/>
    </source>
</evidence>
<dbReference type="InterPro" id="IPR050366">
    <property type="entry name" value="BP-dependent_transpt_permease"/>
</dbReference>
<dbReference type="InterPro" id="IPR000515">
    <property type="entry name" value="MetI-like"/>
</dbReference>
<reference evidence="12" key="1">
    <citation type="submission" date="2017-09" db="EMBL/GenBank/DDBJ databases">
        <title>Genome sequence of Nannocystis excedens DSM 71.</title>
        <authorList>
            <person name="Blom J."/>
        </authorList>
    </citation>
    <scope>NUCLEOTIDE SEQUENCE [LARGE SCALE GENOMIC DNA]</scope>
    <source>
        <strain evidence="12">type strain: E19</strain>
    </source>
</reference>
<gene>
    <name evidence="11" type="primary">oppC2</name>
    <name evidence="11" type="ORF">HDIA_3933</name>
</gene>
<feature type="transmembrane region" description="Helical" evidence="9">
    <location>
        <begin position="284"/>
        <end position="305"/>
    </location>
</feature>
<evidence type="ECO:0000256" key="8">
    <source>
        <dbReference type="ARBA" id="ARBA00023136"/>
    </source>
</evidence>
<name>A0A2C9DAX2_9HYPH</name>
<evidence type="ECO:0000256" key="2">
    <source>
        <dbReference type="ARBA" id="ARBA00022448"/>
    </source>
</evidence>
<keyword evidence="6" id="KW-0653">Protein transport</keyword>
<evidence type="ECO:0000256" key="4">
    <source>
        <dbReference type="ARBA" id="ARBA00022692"/>
    </source>
</evidence>
<keyword evidence="8 9" id="KW-0472">Membrane</keyword>
<comment type="subcellular location">
    <subcellularLocation>
        <location evidence="1 9">Cell membrane</location>
        <topology evidence="1 9">Multi-pass membrane protein</topology>
    </subcellularLocation>
</comment>
<feature type="transmembrane region" description="Helical" evidence="9">
    <location>
        <begin position="171"/>
        <end position="192"/>
    </location>
</feature>
<keyword evidence="3" id="KW-1003">Cell membrane</keyword>
<dbReference type="GO" id="GO:0005886">
    <property type="term" value="C:plasma membrane"/>
    <property type="evidence" value="ECO:0007669"/>
    <property type="project" value="UniProtKB-SubCell"/>
</dbReference>
<evidence type="ECO:0000256" key="7">
    <source>
        <dbReference type="ARBA" id="ARBA00022989"/>
    </source>
</evidence>
<proteinExistence type="inferred from homology"/>
<evidence type="ECO:0000313" key="11">
    <source>
        <dbReference type="EMBL" id="SON57474.1"/>
    </source>
</evidence>
<feature type="transmembrane region" description="Helical" evidence="9">
    <location>
        <begin position="237"/>
        <end position="263"/>
    </location>
</feature>
<protein>
    <submittedName>
        <fullName evidence="11">Oligopeptide transport system permease protein OppC</fullName>
    </submittedName>
</protein>
<keyword evidence="5" id="KW-0571">Peptide transport</keyword>
<dbReference type="PANTHER" id="PTHR43386:SF1">
    <property type="entry name" value="D,D-DIPEPTIDE TRANSPORT SYSTEM PERMEASE PROTEIN DDPC-RELATED"/>
    <property type="match status" value="1"/>
</dbReference>
<dbReference type="PANTHER" id="PTHR43386">
    <property type="entry name" value="OLIGOPEPTIDE TRANSPORT SYSTEM PERMEASE PROTEIN APPC"/>
    <property type="match status" value="1"/>
</dbReference>
<dbReference type="InterPro" id="IPR025966">
    <property type="entry name" value="OppC_N"/>
</dbReference>
<comment type="similarity">
    <text evidence="9">Belongs to the binding-protein-dependent transport system permease family.</text>
</comment>
<dbReference type="SUPFAM" id="SSF161098">
    <property type="entry name" value="MetI-like"/>
    <property type="match status" value="1"/>
</dbReference>
<dbReference type="Gene3D" id="1.10.3720.10">
    <property type="entry name" value="MetI-like"/>
    <property type="match status" value="1"/>
</dbReference>
<dbReference type="InterPro" id="IPR035906">
    <property type="entry name" value="MetI-like_sf"/>
</dbReference>
<dbReference type="AlphaFoldDB" id="A0A2C9DAX2"/>
<dbReference type="EMBL" id="LT960614">
    <property type="protein sequence ID" value="SON57474.1"/>
    <property type="molecule type" value="Genomic_DNA"/>
</dbReference>
<accession>A0A2C9DAX2</accession>
<keyword evidence="4 9" id="KW-0812">Transmembrane</keyword>
<evidence type="ECO:0000256" key="6">
    <source>
        <dbReference type="ARBA" id="ARBA00022927"/>
    </source>
</evidence>
<dbReference type="Pfam" id="PF12911">
    <property type="entry name" value="OppC_N"/>
    <property type="match status" value="1"/>
</dbReference>
<evidence type="ECO:0000259" key="10">
    <source>
        <dbReference type="PROSITE" id="PS50928"/>
    </source>
</evidence>
<dbReference type="GO" id="GO:0015031">
    <property type="term" value="P:protein transport"/>
    <property type="evidence" value="ECO:0007669"/>
    <property type="project" value="UniProtKB-KW"/>
</dbReference>
<dbReference type="KEGG" id="hdi:HDIA_3933"/>
<dbReference type="PROSITE" id="PS50928">
    <property type="entry name" value="ABC_TM1"/>
    <property type="match status" value="1"/>
</dbReference>
<evidence type="ECO:0000256" key="5">
    <source>
        <dbReference type="ARBA" id="ARBA00022856"/>
    </source>
</evidence>
<dbReference type="GO" id="GO:0015833">
    <property type="term" value="P:peptide transport"/>
    <property type="evidence" value="ECO:0007669"/>
    <property type="project" value="UniProtKB-KW"/>
</dbReference>
<feature type="domain" description="ABC transmembrane type-1" evidence="10">
    <location>
        <begin position="93"/>
        <end position="306"/>
    </location>
</feature>
<feature type="transmembrane region" description="Helical" evidence="9">
    <location>
        <begin position="32"/>
        <end position="53"/>
    </location>
</feature>
<keyword evidence="12" id="KW-1185">Reference proteome</keyword>
<evidence type="ECO:0000256" key="9">
    <source>
        <dbReference type="RuleBase" id="RU363032"/>
    </source>
</evidence>
<keyword evidence="2 9" id="KW-0813">Transport</keyword>
<dbReference type="CDD" id="cd06261">
    <property type="entry name" value="TM_PBP2"/>
    <property type="match status" value="1"/>
</dbReference>
<feature type="transmembrane region" description="Helical" evidence="9">
    <location>
        <begin position="128"/>
        <end position="151"/>
    </location>
</feature>
<evidence type="ECO:0000256" key="1">
    <source>
        <dbReference type="ARBA" id="ARBA00004651"/>
    </source>
</evidence>